<dbReference type="InParanoid" id="A0A409VU03"/>
<comment type="caution">
    <text evidence="1">The sequence shown here is derived from an EMBL/GenBank/DDBJ whole genome shotgun (WGS) entry which is preliminary data.</text>
</comment>
<name>A0A409VU03_9AGAR</name>
<reference evidence="1 2" key="1">
    <citation type="journal article" date="2018" name="Evol. Lett.">
        <title>Horizontal gene cluster transfer increased hallucinogenic mushroom diversity.</title>
        <authorList>
            <person name="Reynolds H.T."/>
            <person name="Vijayakumar V."/>
            <person name="Gluck-Thaler E."/>
            <person name="Korotkin H.B."/>
            <person name="Matheny P.B."/>
            <person name="Slot J.C."/>
        </authorList>
    </citation>
    <scope>NUCLEOTIDE SEQUENCE [LARGE SCALE GENOMIC DNA]</scope>
    <source>
        <strain evidence="1 2">2629</strain>
    </source>
</reference>
<accession>A0A409VU03</accession>
<dbReference type="OrthoDB" id="2688364at2759"/>
<evidence type="ECO:0008006" key="3">
    <source>
        <dbReference type="Google" id="ProtNLM"/>
    </source>
</evidence>
<dbReference type="AlphaFoldDB" id="A0A409VU03"/>
<dbReference type="Gene3D" id="1.20.1280.50">
    <property type="match status" value="1"/>
</dbReference>
<dbReference type="EMBL" id="NHTK01005975">
    <property type="protein sequence ID" value="PPQ69765.1"/>
    <property type="molecule type" value="Genomic_DNA"/>
</dbReference>
<evidence type="ECO:0000313" key="2">
    <source>
        <dbReference type="Proteomes" id="UP000284842"/>
    </source>
</evidence>
<proteinExistence type="predicted"/>
<organism evidence="1 2">
    <name type="scientific">Panaeolus cyanescens</name>
    <dbReference type="NCBI Taxonomy" id="181874"/>
    <lineage>
        <taxon>Eukaryota</taxon>
        <taxon>Fungi</taxon>
        <taxon>Dikarya</taxon>
        <taxon>Basidiomycota</taxon>
        <taxon>Agaricomycotina</taxon>
        <taxon>Agaricomycetes</taxon>
        <taxon>Agaricomycetidae</taxon>
        <taxon>Agaricales</taxon>
        <taxon>Agaricineae</taxon>
        <taxon>Galeropsidaceae</taxon>
        <taxon>Panaeolus</taxon>
    </lineage>
</organism>
<gene>
    <name evidence="1" type="ORF">CVT24_002977</name>
</gene>
<sequence>MVEFLDLPTDIWIYVWYYFLDAQDVISLLQTCRVTYALCSNQSLWAKKLKEVIQKDALFSPSFDLNTMSLNDCKRAVLAPMRMASIFESAQTSSLEGGRAKIRPASSRILPFALASPILMMLMVPGGRFLAVKTAQEILMVDVESNEGPSEKMRRKTGEELRRASSIFVTSPSIDGSKVRIATVENPGIGAESSRITVLEFDPVKRELYRLASRHLDQVRPHNANVLLSDALAGQLFCYYSDGYIFAWNFLEDVFLSWYVDPTLHYTQRFRKLVIDHVKKLLILFADQTLLFWDINDILCIKESGRMATFLPKWSCTFDIHLFSNPDLLAPAGAGQSTFICSHNTWYHQDFSLPGFDLLAYEGHGPQVYYHTYEIEYDATGGDRPVVKLAQMHDVPQFRKIERSLVTKQSRLCGGKTILLWENHELEGLFALIRTTKTVSDNEFQPLPLKHAYLSDVELVHPANREEDNSNNRVRAHLVRWNGFGASSFDPASGRLCTTGDDKTKVVVTDYLGDFGISKGANTVSDFSQ</sequence>
<dbReference type="SUPFAM" id="SSF81383">
    <property type="entry name" value="F-box domain"/>
    <property type="match status" value="1"/>
</dbReference>
<protein>
    <recommendedName>
        <fullName evidence="3">F-box domain-containing protein</fullName>
    </recommendedName>
</protein>
<evidence type="ECO:0000313" key="1">
    <source>
        <dbReference type="EMBL" id="PPQ69765.1"/>
    </source>
</evidence>
<dbReference type="InterPro" id="IPR036047">
    <property type="entry name" value="F-box-like_dom_sf"/>
</dbReference>
<keyword evidence="2" id="KW-1185">Reference proteome</keyword>
<dbReference type="Proteomes" id="UP000284842">
    <property type="component" value="Unassembled WGS sequence"/>
</dbReference>